<keyword evidence="3" id="KW-0539">Nucleus</keyword>
<dbReference type="AlphaFoldDB" id="A0A0C3HV95"/>
<evidence type="ECO:0000256" key="4">
    <source>
        <dbReference type="SAM" id="MobiDB-lite"/>
    </source>
</evidence>
<evidence type="ECO:0000313" key="6">
    <source>
        <dbReference type="Proteomes" id="UP000054321"/>
    </source>
</evidence>
<feature type="region of interest" description="Disordered" evidence="4">
    <location>
        <begin position="172"/>
        <end position="193"/>
    </location>
</feature>
<evidence type="ECO:0000256" key="2">
    <source>
        <dbReference type="ARBA" id="ARBA00009265"/>
    </source>
</evidence>
<feature type="region of interest" description="Disordered" evidence="4">
    <location>
        <begin position="1"/>
        <end position="42"/>
    </location>
</feature>
<dbReference type="GO" id="GO:0031048">
    <property type="term" value="P:regulatory ncRNA-mediated heterochromatin formation"/>
    <property type="evidence" value="ECO:0007669"/>
    <property type="project" value="TreeGrafter"/>
</dbReference>
<dbReference type="OrthoDB" id="297219at2759"/>
<dbReference type="GO" id="GO:0071013">
    <property type="term" value="C:catalytic step 2 spliceosome"/>
    <property type="evidence" value="ECO:0007669"/>
    <property type="project" value="TreeGrafter"/>
</dbReference>
<name>A0A0C3HV95_OIDMZ</name>
<dbReference type="PANTHER" id="PTHR13471">
    <property type="entry name" value="TETRATRICOPEPTIDE-LIKE HELICAL"/>
    <property type="match status" value="1"/>
</dbReference>
<comment type="similarity">
    <text evidence="2">Belongs to the NRDE2 family.</text>
</comment>
<dbReference type="PANTHER" id="PTHR13471:SF0">
    <property type="entry name" value="NUCLEAR EXOSOME REGULATOR NRDE2"/>
    <property type="match status" value="1"/>
</dbReference>
<evidence type="ECO:0008006" key="7">
    <source>
        <dbReference type="Google" id="ProtNLM"/>
    </source>
</evidence>
<evidence type="ECO:0000256" key="1">
    <source>
        <dbReference type="ARBA" id="ARBA00004123"/>
    </source>
</evidence>
<reference evidence="5 6" key="1">
    <citation type="submission" date="2014-04" db="EMBL/GenBank/DDBJ databases">
        <authorList>
            <consortium name="DOE Joint Genome Institute"/>
            <person name="Kuo A."/>
            <person name="Martino E."/>
            <person name="Perotto S."/>
            <person name="Kohler A."/>
            <person name="Nagy L.G."/>
            <person name="Floudas D."/>
            <person name="Copeland A."/>
            <person name="Barry K.W."/>
            <person name="Cichocki N."/>
            <person name="Veneault-Fourrey C."/>
            <person name="LaButti K."/>
            <person name="Lindquist E.A."/>
            <person name="Lipzen A."/>
            <person name="Lundell T."/>
            <person name="Morin E."/>
            <person name="Murat C."/>
            <person name="Sun H."/>
            <person name="Tunlid A."/>
            <person name="Henrissat B."/>
            <person name="Grigoriev I.V."/>
            <person name="Hibbett D.S."/>
            <person name="Martin F."/>
            <person name="Nordberg H.P."/>
            <person name="Cantor M.N."/>
            <person name="Hua S.X."/>
        </authorList>
    </citation>
    <scope>NUCLEOTIDE SEQUENCE [LARGE SCALE GENOMIC DNA]</scope>
    <source>
        <strain evidence="5 6">Zn</strain>
    </source>
</reference>
<feature type="compositionally biased region" description="Basic and acidic residues" evidence="4">
    <location>
        <begin position="172"/>
        <end position="186"/>
    </location>
</feature>
<accession>A0A0C3HV95</accession>
<gene>
    <name evidence="5" type="ORF">OIDMADRAFT_154960</name>
</gene>
<keyword evidence="6" id="KW-1185">Reference proteome</keyword>
<proteinExistence type="inferred from homology"/>
<evidence type="ECO:0000256" key="3">
    <source>
        <dbReference type="ARBA" id="ARBA00023242"/>
    </source>
</evidence>
<dbReference type="GO" id="GO:1902369">
    <property type="term" value="P:negative regulation of RNA catabolic process"/>
    <property type="evidence" value="ECO:0007669"/>
    <property type="project" value="TreeGrafter"/>
</dbReference>
<feature type="compositionally biased region" description="Basic and acidic residues" evidence="4">
    <location>
        <begin position="23"/>
        <end position="36"/>
    </location>
</feature>
<protein>
    <recommendedName>
        <fullName evidence="7">DUF1740-domain-containing protein</fullName>
    </recommendedName>
</protein>
<sequence>MSGSNIPVPKFASFRSKPAPSELQEKSTSRSSEHKNVQHRSQRLHAGGEFLDAPHPSDAEPLWVIDRKGDEKNLIYGSVHRYSIPPFHRAGGGGVLGASSSMQIDRHLSNEKSITLVNRKCLDLTAREKDMLSKIERIRPRLLKIRPKLLAETPSNEELDFVPLTQKIEKRKTADLEHSESDEARSYRSIHGKSKFVDQPADDAFQYASDSESSGSGRSTTANSSLDKMGIQLSRRVEQYPHDIDAWLALIEHQGSLILNDDRQRATNAEIRSTADIKIHMYEKALTHATSLQDRERLLLGLMAEGTKVWEIKDLTNRWERISEDHIDSIILWKSYADFKQSTFSSFRQEEVRDIFLKRIRLLLGVIKTTTPDSLNSLYSQLIYLLLRFTIFTRQSGYSELAIAIWQGVLEFNFFAPPSSTSFEARIASFKDFWESEVPRIGEDGARGWSHFVEKSDISEPPALIIDEIRDSLDNRDLFRSWAKAERQRSKASLIPGRTMDEIVEDDPFRVILFSDIEELLVPLPVNAKHLSRSLLNAYLLFCSQSPLSTSNADSSSISLDPFIEGETLDADPAWIHSEYLSKPTGFDNREAVLSCTLHVPWPRSSSTSESPFETMWFNKDLAEYYLAFEWRNEPDTIRKISKTLLKQRSSSLRLYNAYATIEWWRGNRDIATAVYTASINMSKSMVENECRDLIILWKNWVWTSLDDSDNGAALGRLLSIADCSTKEITNLTAAALLKTRQYLSSHRDFFNSIGDLSHAILHAECLVLLEYLSINSMNGAKVEKQGDIAAAMSAASDFSQNLMDRKMGTASSHERFLQSTSRLLYHHIRTGPFRPAFVREQLTKFLSIFPQNPIFLSLYAANESRLRIENRVRTMLSSRILTPKNDNLISRLFAIRYEVNHGSIYSVRSAFENALASSSSKGCAGLWKLYILYCLKTPQLRSGAKQIWFRALRTCPWAKELYVLGFEELLGLVDSVEYKEVWKIMGEKELRVHVDLEEIFDQMRELEDHRARKLI</sequence>
<dbReference type="Proteomes" id="UP000054321">
    <property type="component" value="Unassembled WGS sequence"/>
</dbReference>
<dbReference type="InParanoid" id="A0A0C3HV95"/>
<dbReference type="HOGENOM" id="CLU_007550_0_0_1"/>
<dbReference type="Pfam" id="PF08424">
    <property type="entry name" value="NRDE-2"/>
    <property type="match status" value="1"/>
</dbReference>
<reference evidence="6" key="2">
    <citation type="submission" date="2015-01" db="EMBL/GenBank/DDBJ databases">
        <title>Evolutionary Origins and Diversification of the Mycorrhizal Mutualists.</title>
        <authorList>
            <consortium name="DOE Joint Genome Institute"/>
            <consortium name="Mycorrhizal Genomics Consortium"/>
            <person name="Kohler A."/>
            <person name="Kuo A."/>
            <person name="Nagy L.G."/>
            <person name="Floudas D."/>
            <person name="Copeland A."/>
            <person name="Barry K.W."/>
            <person name="Cichocki N."/>
            <person name="Veneault-Fourrey C."/>
            <person name="LaButti K."/>
            <person name="Lindquist E.A."/>
            <person name="Lipzen A."/>
            <person name="Lundell T."/>
            <person name="Morin E."/>
            <person name="Murat C."/>
            <person name="Riley R."/>
            <person name="Ohm R."/>
            <person name="Sun H."/>
            <person name="Tunlid A."/>
            <person name="Henrissat B."/>
            <person name="Grigoriev I.V."/>
            <person name="Hibbett D.S."/>
            <person name="Martin F."/>
        </authorList>
    </citation>
    <scope>NUCLEOTIDE SEQUENCE [LARGE SCALE GENOMIC DNA]</scope>
    <source>
        <strain evidence="6">Zn</strain>
    </source>
</reference>
<dbReference type="InterPro" id="IPR013633">
    <property type="entry name" value="NRDE-2"/>
</dbReference>
<dbReference type="EMBL" id="KN832871">
    <property type="protein sequence ID" value="KIN06132.1"/>
    <property type="molecule type" value="Genomic_DNA"/>
</dbReference>
<evidence type="ECO:0000313" key="5">
    <source>
        <dbReference type="EMBL" id="KIN06132.1"/>
    </source>
</evidence>
<dbReference type="STRING" id="913774.A0A0C3HV95"/>
<comment type="subcellular location">
    <subcellularLocation>
        <location evidence="1">Nucleus</location>
    </subcellularLocation>
</comment>
<organism evidence="5 6">
    <name type="scientific">Oidiodendron maius (strain Zn)</name>
    <dbReference type="NCBI Taxonomy" id="913774"/>
    <lineage>
        <taxon>Eukaryota</taxon>
        <taxon>Fungi</taxon>
        <taxon>Dikarya</taxon>
        <taxon>Ascomycota</taxon>
        <taxon>Pezizomycotina</taxon>
        <taxon>Leotiomycetes</taxon>
        <taxon>Leotiomycetes incertae sedis</taxon>
        <taxon>Myxotrichaceae</taxon>
        <taxon>Oidiodendron</taxon>
    </lineage>
</organism>